<accession>Q9MBG1</accession>
<dbReference type="EMBL" id="AB028614">
    <property type="protein sequence ID" value="BAB02914.1"/>
    <property type="molecule type" value="Genomic_DNA"/>
</dbReference>
<dbReference type="CDD" id="cd04481">
    <property type="entry name" value="RPA1_DBD_B_like"/>
    <property type="match status" value="1"/>
</dbReference>
<sequence length="138" mass="16393">MSDPRKTVLLNRFTPFDNIIEKIIPTNTLVDLVGARRYRMYEKYLTQRCRDKRIHTSLQDYGQIVTWKCEVVGQMAVDFDSRFRSFRNDNIVIALTWWRIVRYHTGPQHVTIFNRSTISDVTTKHNIEEVVEIKMAVD</sequence>
<evidence type="ECO:0000313" key="1">
    <source>
        <dbReference type="EMBL" id="BAB02914.1"/>
    </source>
</evidence>
<reference key="2">
    <citation type="journal article" date="2000" name="Nature">
        <title>Sequence and analysis of chromosome 3 of the plant Arabidopsis thaliana.</title>
        <authorList>
            <consortium name="European Union Chromosome 3 Arabidopsis Sequencing Consortium"/>
            <consortium name="Institute for Genomic Research"/>
            <consortium name="Kazusa DNA Research Institute"/>
            <person name="Salanoubat M."/>
            <person name="Lemcke K."/>
            <person name="Rieger M."/>
            <person name="Ansorge W."/>
            <person name="Unseld M."/>
            <person name="Fartmann B."/>
            <person name="Valle G."/>
            <person name="Blocker H."/>
            <person name="Perez-Alonso M."/>
            <person name="Obermaier B."/>
            <person name="Delseny M."/>
            <person name="Boutry M."/>
            <person name="Grivell L.A."/>
            <person name="Mache R."/>
            <person name="Puigdomenech P."/>
            <person name="De Simone V."/>
            <person name="Choisne N."/>
            <person name="Artiguenave F."/>
            <person name="Robert C."/>
            <person name="Brottier P."/>
            <person name="Wincker P."/>
            <person name="Cattolico L."/>
            <person name="Weissenbach J."/>
            <person name="Saurin W."/>
            <person name="Quetier F."/>
            <person name="Schafer M."/>
            <person name="Muller-Auer S."/>
            <person name="Gabel C."/>
            <person name="Fuchs M."/>
            <person name="Benes V."/>
            <person name="Wurmbach E."/>
            <person name="Drzonek H."/>
            <person name="Erfle H."/>
            <person name="Jordan N."/>
            <person name="Bangert S."/>
            <person name="Wiedelmann R."/>
            <person name="Kranz H."/>
            <person name="Voss H."/>
            <person name="Holland R."/>
            <person name="Brandt P."/>
            <person name="Nyakatura G."/>
            <person name="Vezzi A."/>
            <person name="D'Angelo M."/>
            <person name="Pallavicini A."/>
            <person name="Toppo S."/>
            <person name="Simionati B."/>
            <person name="Conrad A."/>
            <person name="Hornischer K."/>
            <person name="Kauer G."/>
            <person name="Lohnert T.H."/>
            <person name="Nordsiek G."/>
            <person name="Reichelt J."/>
            <person name="Scharfe M."/>
            <person name="Schon O."/>
            <person name="Bargues M."/>
            <person name="Terol J."/>
            <person name="Climent J."/>
            <person name="Navarro P."/>
            <person name="Collado C."/>
            <person name="Perez-Perez A."/>
            <person name="Ottenwalder B."/>
            <person name="Duchemin D."/>
            <person name="Cooke R."/>
            <person name="Laudie M."/>
            <person name="Berger-Llauro C."/>
            <person name="Purnelle B."/>
            <person name="Masuy D."/>
            <person name="de Haan M."/>
            <person name="Maarse A.C."/>
            <person name="Alcaraz J.P."/>
            <person name="Cottet A."/>
            <person name="Casacuberta E."/>
            <person name="Monfort A."/>
            <person name="Argiriou A."/>
            <person name="flores M."/>
            <person name="Liguori R."/>
            <person name="Vitale D."/>
            <person name="Mannhaupt G."/>
            <person name="Haase D."/>
            <person name="Schoof H."/>
            <person name="Rudd S."/>
            <person name="Zaccaria P."/>
            <person name="Mewes H.W."/>
            <person name="Mayer K.F."/>
            <person name="Kaul S."/>
            <person name="Town C.D."/>
            <person name="Koo H.L."/>
            <person name="Tallon L.J."/>
            <person name="Jenkins J."/>
            <person name="Rooney T."/>
            <person name="Rizzo M."/>
            <person name="Walts A."/>
            <person name="Utterback T."/>
            <person name="Fujii C.Y."/>
            <person name="Shea T.P."/>
            <person name="Creasy T.H."/>
            <person name="Haas B."/>
            <person name="Maiti R."/>
            <person name="Wu D."/>
            <person name="Peterson J."/>
            <person name="Van Aken S."/>
            <person name="Pai G."/>
            <person name="Militscher J."/>
            <person name="Sellers P."/>
            <person name="Gill J.E."/>
            <person name="Feldblyum T.V."/>
            <person name="Preuss D."/>
            <person name="Lin X."/>
            <person name="Nierman W.C."/>
            <person name="Salzberg S.L."/>
            <person name="White O."/>
            <person name="Venter J.C."/>
            <person name="Fraser C.M."/>
            <person name="Kaneko T."/>
            <person name="Nakamura Y."/>
            <person name="Sato S."/>
            <person name="Kato T."/>
            <person name="Asamizu E."/>
            <person name="Sasamoto S."/>
            <person name="Kimura T."/>
            <person name="Idesawa K."/>
            <person name="Kawashima K."/>
            <person name="Kishida Y."/>
            <person name="Kiyokawa C."/>
            <person name="Kohara M."/>
            <person name="Matsumoto M."/>
            <person name="Matsuno A."/>
            <person name="Muraki A."/>
            <person name="Nakayama S."/>
            <person name="Nakazaki N."/>
            <person name="Shinpo S."/>
            <person name="Takeuchi C."/>
            <person name="Wada T."/>
            <person name="Watanabe A."/>
            <person name="Yamada M."/>
            <person name="Yasuda M."/>
            <person name="Tabata S."/>
        </authorList>
    </citation>
    <scope>NUCLEOTIDE SEQUENCE [LARGE SCALE GENOMIC DNA]</scope>
    <source>
        <strain>cv. Columbia</strain>
    </source>
</reference>
<proteinExistence type="predicted"/>
<name>Q9MBG1_ARATH</name>
<reference evidence="1" key="1">
    <citation type="journal article" date="2000" name="DNA Res.">
        <title>Structural analysis of Arabidopsis thaliana chromosome 3. I. Sequence features of the regions of 4,504,864 bp covered by sixty P1 and TAC clones.</title>
        <authorList>
            <person name="Sato S."/>
            <person name="Nakamura Y."/>
            <person name="Kaneko T."/>
            <person name="Katoh T."/>
            <person name="Asamizu E."/>
            <person name="Tabata S."/>
        </authorList>
    </citation>
    <scope>NUCLEOTIDE SEQUENCE [LARGE SCALE GENOMIC DNA]</scope>
</reference>
<organism evidence="1">
    <name type="scientific">Arabidopsis thaliana</name>
    <name type="common">Mouse-ear cress</name>
    <dbReference type="NCBI Taxonomy" id="3702"/>
    <lineage>
        <taxon>Eukaryota</taxon>
        <taxon>Viridiplantae</taxon>
        <taxon>Streptophyta</taxon>
        <taxon>Embryophyta</taxon>
        <taxon>Tracheophyta</taxon>
        <taxon>Spermatophyta</taxon>
        <taxon>Magnoliopsida</taxon>
        <taxon>eudicotyledons</taxon>
        <taxon>Gunneridae</taxon>
        <taxon>Pentapetalae</taxon>
        <taxon>rosids</taxon>
        <taxon>malvids</taxon>
        <taxon>Brassicales</taxon>
        <taxon>Brassicaceae</taxon>
        <taxon>Camelineae</taxon>
        <taxon>Arabidopsis</taxon>
    </lineage>
</organism>
<dbReference type="AlphaFoldDB" id="Q9MBG1"/>
<protein>
    <submittedName>
        <fullName evidence="1">Uncharacterized protein</fullName>
    </submittedName>
</protein>